<keyword evidence="1" id="KW-0472">Membrane</keyword>
<protein>
    <submittedName>
        <fullName evidence="2">Uncharacterized protein</fullName>
    </submittedName>
</protein>
<keyword evidence="3" id="KW-1185">Reference proteome</keyword>
<dbReference type="RefSeq" id="WP_089274547.1">
    <property type="nucleotide sequence ID" value="NZ_FZOC01000004.1"/>
</dbReference>
<feature type="transmembrane region" description="Helical" evidence="1">
    <location>
        <begin position="52"/>
        <end position="71"/>
    </location>
</feature>
<organism evidence="2 3">
    <name type="scientific">Humidesulfovibrio mexicanus</name>
    <dbReference type="NCBI Taxonomy" id="147047"/>
    <lineage>
        <taxon>Bacteria</taxon>
        <taxon>Pseudomonadati</taxon>
        <taxon>Thermodesulfobacteriota</taxon>
        <taxon>Desulfovibrionia</taxon>
        <taxon>Desulfovibrionales</taxon>
        <taxon>Desulfovibrionaceae</taxon>
        <taxon>Humidesulfovibrio</taxon>
    </lineage>
</organism>
<proteinExistence type="predicted"/>
<feature type="transmembrane region" description="Helical" evidence="1">
    <location>
        <begin position="20"/>
        <end position="40"/>
    </location>
</feature>
<sequence length="81" mass="9043">MISNDAAEAPAIAMNARQKLFIGLVDLAILTELCIAMARASSVQPELFTATFMKTFFLMFLPTLALGFFGFRRLRRHSENS</sequence>
<reference evidence="2 3" key="1">
    <citation type="submission" date="2017-06" db="EMBL/GenBank/DDBJ databases">
        <authorList>
            <person name="Kim H.J."/>
            <person name="Triplett B.A."/>
        </authorList>
    </citation>
    <scope>NUCLEOTIDE SEQUENCE [LARGE SCALE GENOMIC DNA]</scope>
    <source>
        <strain evidence="2 3">DSM 13116</strain>
    </source>
</reference>
<accession>A0A239B2E4</accession>
<dbReference type="EMBL" id="FZOC01000004">
    <property type="protein sequence ID" value="SNS01373.1"/>
    <property type="molecule type" value="Genomic_DNA"/>
</dbReference>
<evidence type="ECO:0000313" key="2">
    <source>
        <dbReference type="EMBL" id="SNS01373.1"/>
    </source>
</evidence>
<dbReference type="AlphaFoldDB" id="A0A239B2E4"/>
<evidence type="ECO:0000313" key="3">
    <source>
        <dbReference type="Proteomes" id="UP000198324"/>
    </source>
</evidence>
<dbReference type="OrthoDB" id="5459806at2"/>
<evidence type="ECO:0000256" key="1">
    <source>
        <dbReference type="SAM" id="Phobius"/>
    </source>
</evidence>
<keyword evidence="1" id="KW-1133">Transmembrane helix</keyword>
<gene>
    <name evidence="2" type="ORF">SAMN04488503_2348</name>
</gene>
<name>A0A239B2E4_9BACT</name>
<keyword evidence="1" id="KW-0812">Transmembrane</keyword>
<dbReference type="Proteomes" id="UP000198324">
    <property type="component" value="Unassembled WGS sequence"/>
</dbReference>